<evidence type="ECO:0000313" key="1">
    <source>
        <dbReference type="EMBL" id="NNJ23987.1"/>
    </source>
</evidence>
<name>A0ABX1V9L6_9PLAN</name>
<reference evidence="1 2" key="1">
    <citation type="journal article" date="2020" name="Syst. Appl. Microbiol.">
        <title>Alienimonas chondri sp. nov., a novel planctomycete isolated from the biofilm of the red alga Chondrus crispus.</title>
        <authorList>
            <person name="Vitorino I."/>
            <person name="Albuquerque L."/>
            <person name="Wiegand S."/>
            <person name="Kallscheuer N."/>
            <person name="da Costa M.S."/>
            <person name="Lobo-da-Cunha A."/>
            <person name="Jogler C."/>
            <person name="Lage O.M."/>
        </authorList>
    </citation>
    <scope>NUCLEOTIDE SEQUENCE [LARGE SCALE GENOMIC DNA]</scope>
    <source>
        <strain evidence="1 2">LzC2</strain>
    </source>
</reference>
<dbReference type="EMBL" id="WTPX01000001">
    <property type="protein sequence ID" value="NNJ23987.1"/>
    <property type="molecule type" value="Genomic_DNA"/>
</dbReference>
<sequence length="167" mass="18120">MFIPTLPPPAPNVHITAADWDHARSTEEREGWSAERLMALPVPEDSLQSCREALVRSCRDCPDFQAAVSSLMEAGPSEIAAMAGLLHEERFGLMLQELAATARTCGMGQAGELQMIPRTVEVSENPLRPVVKRLSKQAKLRDSGGVTLPLIVGRSLVEWSQICTGTA</sequence>
<dbReference type="Proteomes" id="UP000609651">
    <property type="component" value="Unassembled WGS sequence"/>
</dbReference>
<keyword evidence="2" id="KW-1185">Reference proteome</keyword>
<protein>
    <submittedName>
        <fullName evidence="1">Uncharacterized protein</fullName>
    </submittedName>
</protein>
<proteinExistence type="predicted"/>
<dbReference type="RefSeq" id="WP_171182464.1">
    <property type="nucleotide sequence ID" value="NZ_WTPX01000001.1"/>
</dbReference>
<evidence type="ECO:0000313" key="2">
    <source>
        <dbReference type="Proteomes" id="UP000609651"/>
    </source>
</evidence>
<comment type="caution">
    <text evidence="1">The sequence shown here is derived from an EMBL/GenBank/DDBJ whole genome shotgun (WGS) entry which is preliminary data.</text>
</comment>
<gene>
    <name evidence="1" type="ORF">LzC2_00340</name>
</gene>
<accession>A0ABX1V9L6</accession>
<organism evidence="1 2">
    <name type="scientific">Alienimonas chondri</name>
    <dbReference type="NCBI Taxonomy" id="2681879"/>
    <lineage>
        <taxon>Bacteria</taxon>
        <taxon>Pseudomonadati</taxon>
        <taxon>Planctomycetota</taxon>
        <taxon>Planctomycetia</taxon>
        <taxon>Planctomycetales</taxon>
        <taxon>Planctomycetaceae</taxon>
        <taxon>Alienimonas</taxon>
    </lineage>
</organism>